<evidence type="ECO:0000313" key="7">
    <source>
        <dbReference type="EMBL" id="CAB4192562.1"/>
    </source>
</evidence>
<evidence type="ECO:0000313" key="6">
    <source>
        <dbReference type="EMBL" id="CAB4189011.1"/>
    </source>
</evidence>
<organism evidence="7">
    <name type="scientific">uncultured Caudovirales phage</name>
    <dbReference type="NCBI Taxonomy" id="2100421"/>
    <lineage>
        <taxon>Viruses</taxon>
        <taxon>Duplodnaviria</taxon>
        <taxon>Heunggongvirae</taxon>
        <taxon>Uroviricota</taxon>
        <taxon>Caudoviricetes</taxon>
        <taxon>Peduoviridae</taxon>
        <taxon>Maltschvirus</taxon>
        <taxon>Maltschvirus maltsch</taxon>
    </lineage>
</organism>
<dbReference type="EMBL" id="LR796915">
    <property type="protein sequence ID" value="CAB4174344.1"/>
    <property type="molecule type" value="Genomic_DNA"/>
</dbReference>
<evidence type="ECO:0000313" key="2">
    <source>
        <dbReference type="EMBL" id="CAB4151051.1"/>
    </source>
</evidence>
<dbReference type="EMBL" id="LR798431">
    <property type="protein sequence ID" value="CAB5231548.1"/>
    <property type="molecule type" value="Genomic_DNA"/>
</dbReference>
<dbReference type="EMBL" id="LR797080">
    <property type="protein sequence ID" value="CAB4185342.1"/>
    <property type="molecule type" value="Genomic_DNA"/>
</dbReference>
<dbReference type="EMBL" id="LR797455">
    <property type="protein sequence ID" value="CAB4217857.1"/>
    <property type="molecule type" value="Genomic_DNA"/>
</dbReference>
<protein>
    <submittedName>
        <fullName evidence="7">PASTA_pknB domain containing protein</fullName>
    </submittedName>
</protein>
<sequence>MTAHLYTLEQYYALQARVRTLENFLSSNFATMQKGMNNIKSQQSIKAMQDFYKIIPDLIGKNISKYPSGKYLIPDTDYYFTISNTSPARISVSDADGTIKTQVPAPGEKASVGSVINVIVSKKKK</sequence>
<evidence type="ECO:0000313" key="4">
    <source>
        <dbReference type="EMBL" id="CAB4179803.1"/>
    </source>
</evidence>
<dbReference type="EMBL" id="LR797131">
    <property type="protein sequence ID" value="CAB4189011.1"/>
    <property type="molecule type" value="Genomic_DNA"/>
</dbReference>
<dbReference type="EMBL" id="LR796551">
    <property type="protein sequence ID" value="CAB4151051.1"/>
    <property type="molecule type" value="Genomic_DNA"/>
</dbReference>
<reference evidence="7" key="1">
    <citation type="submission" date="2020-05" db="EMBL/GenBank/DDBJ databases">
        <authorList>
            <person name="Chiriac C."/>
            <person name="Salcher M."/>
            <person name="Ghai R."/>
            <person name="Kavagutti S V."/>
        </authorList>
    </citation>
    <scope>NUCLEOTIDE SEQUENCE</scope>
</reference>
<dbReference type="EMBL" id="LR796457">
    <property type="protein sequence ID" value="CAB4145538.1"/>
    <property type="molecule type" value="Genomic_DNA"/>
</dbReference>
<dbReference type="EMBL" id="LR796983">
    <property type="protein sequence ID" value="CAB4179803.1"/>
    <property type="molecule type" value="Genomic_DNA"/>
</dbReference>
<gene>
    <name evidence="4" type="ORF">UFOVP1032_106</name>
    <name evidence="5" type="ORF">UFOVP1125_22</name>
    <name evidence="6" type="ORF">UFOVP1173_120</name>
    <name evidence="7" type="ORF">UFOVP1241_38</name>
    <name evidence="8" type="ORF">UFOVP1491_106</name>
    <name evidence="9" type="ORF">UFOVP1579_106</name>
    <name evidence="1" type="ORF">UFOVP485_15</name>
    <name evidence="2" type="ORF">UFOVP575_119</name>
    <name evidence="3" type="ORF">UFOVP963_41</name>
</gene>
<name>A0A6J5R9X9_9CAUD</name>
<evidence type="ECO:0000313" key="5">
    <source>
        <dbReference type="EMBL" id="CAB4185342.1"/>
    </source>
</evidence>
<dbReference type="EMBL" id="LR797188">
    <property type="protein sequence ID" value="CAB4192562.1"/>
    <property type="molecule type" value="Genomic_DNA"/>
</dbReference>
<evidence type="ECO:0000313" key="1">
    <source>
        <dbReference type="EMBL" id="CAB4145538.1"/>
    </source>
</evidence>
<evidence type="ECO:0000313" key="9">
    <source>
        <dbReference type="EMBL" id="CAB5231548.1"/>
    </source>
</evidence>
<evidence type="ECO:0000313" key="8">
    <source>
        <dbReference type="EMBL" id="CAB4217857.1"/>
    </source>
</evidence>
<evidence type="ECO:0000313" key="3">
    <source>
        <dbReference type="EMBL" id="CAB4174344.1"/>
    </source>
</evidence>
<proteinExistence type="predicted"/>
<accession>A0A6J5R9X9</accession>